<reference evidence="1" key="1">
    <citation type="submission" date="2022-11" db="EMBL/GenBank/DDBJ databases">
        <authorList>
            <person name="Morgan W.R."/>
            <person name="Tartar A."/>
        </authorList>
    </citation>
    <scope>NUCLEOTIDE SEQUENCE</scope>
    <source>
        <strain evidence="1">ARSEF 373</strain>
    </source>
</reference>
<keyword evidence="2" id="KW-1185">Reference proteome</keyword>
<sequence>MMWPAKNPDLCPMENLWADLVLSVYANVTV</sequence>
<evidence type="ECO:0000313" key="2">
    <source>
        <dbReference type="Proteomes" id="UP001146120"/>
    </source>
</evidence>
<proteinExistence type="predicted"/>
<dbReference type="EMBL" id="DAKRPA010000002">
    <property type="protein sequence ID" value="DBA05164.1"/>
    <property type="molecule type" value="Genomic_DNA"/>
</dbReference>
<gene>
    <name evidence="1" type="ORF">N0F65_005014</name>
</gene>
<dbReference type="Proteomes" id="UP001146120">
    <property type="component" value="Unassembled WGS sequence"/>
</dbReference>
<dbReference type="AlphaFoldDB" id="A0AAV2ZLF1"/>
<protein>
    <submittedName>
        <fullName evidence="1">Uncharacterized protein</fullName>
    </submittedName>
</protein>
<organism evidence="1 2">
    <name type="scientific">Lagenidium giganteum</name>
    <dbReference type="NCBI Taxonomy" id="4803"/>
    <lineage>
        <taxon>Eukaryota</taxon>
        <taxon>Sar</taxon>
        <taxon>Stramenopiles</taxon>
        <taxon>Oomycota</taxon>
        <taxon>Peronosporomycetes</taxon>
        <taxon>Pythiales</taxon>
        <taxon>Pythiaceae</taxon>
    </lineage>
</organism>
<accession>A0AAV2ZLF1</accession>
<name>A0AAV2ZLF1_9STRA</name>
<evidence type="ECO:0000313" key="1">
    <source>
        <dbReference type="EMBL" id="DBA05164.1"/>
    </source>
</evidence>
<comment type="caution">
    <text evidence="1">The sequence shown here is derived from an EMBL/GenBank/DDBJ whole genome shotgun (WGS) entry which is preliminary data.</text>
</comment>
<reference evidence="1" key="2">
    <citation type="journal article" date="2023" name="Microbiol Resour">
        <title>Decontamination and Annotation of the Draft Genome Sequence of the Oomycete Lagenidium giganteum ARSEF 373.</title>
        <authorList>
            <person name="Morgan W.R."/>
            <person name="Tartar A."/>
        </authorList>
    </citation>
    <scope>NUCLEOTIDE SEQUENCE</scope>
    <source>
        <strain evidence="1">ARSEF 373</strain>
    </source>
</reference>